<reference evidence="2" key="1">
    <citation type="submission" date="2020-05" db="UniProtKB">
        <authorList>
            <consortium name="EnsemblMetazoa"/>
        </authorList>
    </citation>
    <scope>IDENTIFICATION</scope>
    <source>
        <strain evidence="2">Yale</strain>
    </source>
</reference>
<dbReference type="Proteomes" id="UP000092444">
    <property type="component" value="Unassembled WGS sequence"/>
</dbReference>
<name>A0A1B0FMU7_GLOMM</name>
<evidence type="ECO:0000313" key="3">
    <source>
        <dbReference type="Proteomes" id="UP000092444"/>
    </source>
</evidence>
<organism evidence="2 3">
    <name type="scientific">Glossina morsitans morsitans</name>
    <name type="common">Savannah tsetse fly</name>
    <dbReference type="NCBI Taxonomy" id="37546"/>
    <lineage>
        <taxon>Eukaryota</taxon>
        <taxon>Metazoa</taxon>
        <taxon>Ecdysozoa</taxon>
        <taxon>Arthropoda</taxon>
        <taxon>Hexapoda</taxon>
        <taxon>Insecta</taxon>
        <taxon>Pterygota</taxon>
        <taxon>Neoptera</taxon>
        <taxon>Endopterygota</taxon>
        <taxon>Diptera</taxon>
        <taxon>Brachycera</taxon>
        <taxon>Muscomorpha</taxon>
        <taxon>Hippoboscoidea</taxon>
        <taxon>Glossinidae</taxon>
        <taxon>Glossina</taxon>
    </lineage>
</organism>
<accession>A0A1B0FMU7</accession>
<protein>
    <submittedName>
        <fullName evidence="2">Uncharacterized protein</fullName>
    </submittedName>
</protein>
<dbReference type="EMBL" id="CCAG010014784">
    <property type="status" value="NOT_ANNOTATED_CDS"/>
    <property type="molecule type" value="Genomic_DNA"/>
</dbReference>
<evidence type="ECO:0000256" key="1">
    <source>
        <dbReference type="SAM" id="MobiDB-lite"/>
    </source>
</evidence>
<dbReference type="EnsemblMetazoa" id="GMOY005176-RA">
    <property type="protein sequence ID" value="GMOY005176-PA"/>
    <property type="gene ID" value="GMOY005176"/>
</dbReference>
<proteinExistence type="predicted"/>
<evidence type="ECO:0000313" key="2">
    <source>
        <dbReference type="EnsemblMetazoa" id="GMOY005176-PA"/>
    </source>
</evidence>
<sequence length="105" mass="11663">MPKQGMLEPPRVTRACKGEGSHAEPTVLTEEGDTIDDVVIVAPEKNPITIRAMIVIYRSKTTTTACKKQPCVNTSDWKVAMQEEMEFMGAYSTCLRTEPQTTKKS</sequence>
<feature type="region of interest" description="Disordered" evidence="1">
    <location>
        <begin position="1"/>
        <end position="24"/>
    </location>
</feature>
<keyword evidence="3" id="KW-1185">Reference proteome</keyword>
<dbReference type="AlphaFoldDB" id="A0A1B0FMU7"/>
<dbReference type="VEuPathDB" id="VectorBase:GMOY005176"/>